<evidence type="ECO:0000313" key="4">
    <source>
        <dbReference type="Proteomes" id="UP001381693"/>
    </source>
</evidence>
<feature type="transmembrane region" description="Helical" evidence="1">
    <location>
        <begin position="144"/>
        <end position="163"/>
    </location>
</feature>
<feature type="transmembrane region" description="Helical" evidence="1">
    <location>
        <begin position="877"/>
        <end position="900"/>
    </location>
</feature>
<sequence>MTDIKWHKFTKHRLKMHWTTDQTVSLSSAVMYGVLSLSMAFLNKAVVSEYQFNFPFFILACQMLLTVCILECLRITGKFSIPLITLSSVKMFALPAFCYSLHATLALVALEGMNIPMYGALKRCTPLVNLILAVKYLKKPRPSTILMTSVFIITLGCVIAGVSDPTFNGYAYTMGALSVVTQAVYLTLVQECGESNLSPLHILHLNSYIAVVPFIILTCAYGEFTAVLLYQHRLEFEFVTIFFLLLVLGLLLNFSLFLCTMLNSALTTSIVGVSKSVLQTVIGFYAFGGITFHLVNIAGIVLNTLGGILYAYAKYKEGQRRHRKIDLGDKGIQQEEFPTELHISNNHNNKYTKAIRRQYEQKPQVDLQTMARETVLAFLFLFSCFIPWSFSRNLEFNPYRDIHSCTEREFFDEVSLECVKCGDNQTSQNEKRHCICDAGFKTVYDGYNVKCEVCPDFYVSTKDKTDCIPCLNESFFDASLRECLPYSNFSVDVSESVIMADRFLNGSVRDNMQFLRCSNDTVVENDSCMPCHPSFYIASGGYCHCPTTHVEFQGICILQKYLEKIPNKESSFMVTFEDGLQVLSSYYQINFRLAAVLCTYLKNRTACQMLSNMCVMHHYEFSENFNACQFYREEYGENFINIPDYVPWLYYTEGEASVYLSKTRLKTQYSFKLSDPNSKLNFTVAKYSVNGHLLGYGQLEDTLTLCPLTDFHLEDAVRFGTTFSQTCIVDVQDIWDSYETVFYDVFLQYYDDDEHMIYAIPVLNRNYKEDGIFVNQQSERKWQLMRRFFLVDNISGKGSLSPKAQDQSHRARVVRYAQNIEILIRLREGESHGLIYPPFFRITYGEVNDDMYSSKQKVKMTLRVSYTMDFAKIHEDLSIAVGVISAFATLWSLIGTWSWSRRCGKLNIDIPTIIHLLVTVCGNLANVFFIVMLFACLYWTIFFKRQDVVHLFLLTDDQEKLIKEYLIAACFLKLIQIVHILYIQVSLDMFIIDWEQPRAKNSLPHPQLSSNLEDQKSNKAEQQPISIWRTYFIANEWNELQTYRKIDLGCQLFITLLFLHVFRFKNLANAGPDSNFNEKDSQYSPFQSYVCRFAISIGIYSLTAACQWLYKAAFYERCIEDKLQQFIDLCSIANISIFILEHKMYGYYIHGRSVHGYADVDMHSFYEQLKREEEDLCGHRGLEPSSECQTFEVAITYKFREQYDNILKPFRGFIGIQKQGSHGKMASSEMEQSFHAHETMKRFFGMFLQHAVRDLDYIVKDKLFLESVLDLEFQEVDDRCLFFRDNNRTFDNVLFCGCEVSFVLFEMLLFTFVDLLSYDFILAAIITFIVGYIIKKVRYAGGRKNVVNKTLVDQRFLI</sequence>
<feature type="transmembrane region" description="Helical" evidence="1">
    <location>
        <begin position="21"/>
        <end position="42"/>
    </location>
</feature>
<dbReference type="InterPro" id="IPR004853">
    <property type="entry name" value="Sugar_P_trans_dom"/>
</dbReference>
<feature type="transmembrane region" description="Helical" evidence="1">
    <location>
        <begin position="54"/>
        <end position="77"/>
    </location>
</feature>
<proteinExistence type="predicted"/>
<feature type="transmembrane region" description="Helical" evidence="1">
    <location>
        <begin position="208"/>
        <end position="230"/>
    </location>
</feature>
<dbReference type="InterPro" id="IPR019170">
    <property type="entry name" value="Meckelin"/>
</dbReference>
<dbReference type="Pfam" id="PF09773">
    <property type="entry name" value="Meckelin"/>
    <property type="match status" value="1"/>
</dbReference>
<accession>A0AAN8XN58</accession>
<feature type="transmembrane region" description="Helical" evidence="1">
    <location>
        <begin position="293"/>
        <end position="313"/>
    </location>
</feature>
<evidence type="ECO:0000313" key="3">
    <source>
        <dbReference type="EMBL" id="KAK7082574.1"/>
    </source>
</evidence>
<name>A0AAN8XN58_HALRR</name>
<protein>
    <submittedName>
        <fullName evidence="3">Meckelin</fullName>
    </submittedName>
</protein>
<dbReference type="GO" id="GO:0036038">
    <property type="term" value="C:MKS complex"/>
    <property type="evidence" value="ECO:0007669"/>
    <property type="project" value="InterPro"/>
</dbReference>
<dbReference type="EMBL" id="JAXCGZ010003963">
    <property type="protein sequence ID" value="KAK7082574.1"/>
    <property type="molecule type" value="Genomic_DNA"/>
</dbReference>
<evidence type="ECO:0000259" key="2">
    <source>
        <dbReference type="Pfam" id="PF03151"/>
    </source>
</evidence>
<keyword evidence="1" id="KW-0812">Transmembrane</keyword>
<dbReference type="Pfam" id="PF03151">
    <property type="entry name" value="TPT"/>
    <property type="match status" value="1"/>
</dbReference>
<dbReference type="SUPFAM" id="SSF57184">
    <property type="entry name" value="Growth factor receptor domain"/>
    <property type="match status" value="1"/>
</dbReference>
<keyword evidence="1" id="KW-1133">Transmembrane helix</keyword>
<reference evidence="3 4" key="1">
    <citation type="submission" date="2023-11" db="EMBL/GenBank/DDBJ databases">
        <title>Halocaridina rubra genome assembly.</title>
        <authorList>
            <person name="Smith C."/>
        </authorList>
    </citation>
    <scope>NUCLEOTIDE SEQUENCE [LARGE SCALE GENOMIC DNA]</scope>
    <source>
        <strain evidence="3">EP-1</strain>
        <tissue evidence="3">Whole</tissue>
    </source>
</reference>
<gene>
    <name evidence="3" type="primary">TMEM67</name>
    <name evidence="3" type="ORF">SK128_015914</name>
</gene>
<dbReference type="PANTHER" id="PTHR21274">
    <property type="entry name" value="MECKELIN"/>
    <property type="match status" value="1"/>
</dbReference>
<feature type="domain" description="Sugar phosphate transporter" evidence="2">
    <location>
        <begin position="34"/>
        <end position="310"/>
    </location>
</feature>
<dbReference type="InterPro" id="IPR009030">
    <property type="entry name" value="Growth_fac_rcpt_cys_sf"/>
</dbReference>
<feature type="transmembrane region" description="Helical" evidence="1">
    <location>
        <begin position="265"/>
        <end position="287"/>
    </location>
</feature>
<feature type="transmembrane region" description="Helical" evidence="1">
    <location>
        <begin position="169"/>
        <end position="188"/>
    </location>
</feature>
<comment type="caution">
    <text evidence="3">The sequence shown here is derived from an EMBL/GenBank/DDBJ whole genome shotgun (WGS) entry which is preliminary data.</text>
</comment>
<feature type="transmembrane region" description="Helical" evidence="1">
    <location>
        <begin position="89"/>
        <end position="109"/>
    </location>
</feature>
<organism evidence="3 4">
    <name type="scientific">Halocaridina rubra</name>
    <name type="common">Hawaiian red shrimp</name>
    <dbReference type="NCBI Taxonomy" id="373956"/>
    <lineage>
        <taxon>Eukaryota</taxon>
        <taxon>Metazoa</taxon>
        <taxon>Ecdysozoa</taxon>
        <taxon>Arthropoda</taxon>
        <taxon>Crustacea</taxon>
        <taxon>Multicrustacea</taxon>
        <taxon>Malacostraca</taxon>
        <taxon>Eumalacostraca</taxon>
        <taxon>Eucarida</taxon>
        <taxon>Decapoda</taxon>
        <taxon>Pleocyemata</taxon>
        <taxon>Caridea</taxon>
        <taxon>Atyoidea</taxon>
        <taxon>Atyidae</taxon>
        <taxon>Halocaridina</taxon>
    </lineage>
</organism>
<keyword evidence="4" id="KW-1185">Reference proteome</keyword>
<feature type="transmembrane region" description="Helical" evidence="1">
    <location>
        <begin position="374"/>
        <end position="390"/>
    </location>
</feature>
<evidence type="ECO:0000256" key="1">
    <source>
        <dbReference type="SAM" id="Phobius"/>
    </source>
</evidence>
<keyword evidence="1" id="KW-0472">Membrane</keyword>
<dbReference type="PANTHER" id="PTHR21274:SF0">
    <property type="entry name" value="MECKELIN"/>
    <property type="match status" value="1"/>
</dbReference>
<feature type="transmembrane region" description="Helical" evidence="1">
    <location>
        <begin position="912"/>
        <end position="941"/>
    </location>
</feature>
<feature type="transmembrane region" description="Helical" evidence="1">
    <location>
        <begin position="1316"/>
        <end position="1334"/>
    </location>
</feature>
<dbReference type="Proteomes" id="UP001381693">
    <property type="component" value="Unassembled WGS sequence"/>
</dbReference>
<dbReference type="GO" id="GO:0060271">
    <property type="term" value="P:cilium assembly"/>
    <property type="evidence" value="ECO:0007669"/>
    <property type="project" value="InterPro"/>
</dbReference>
<feature type="transmembrane region" description="Helical" evidence="1">
    <location>
        <begin position="236"/>
        <end position="258"/>
    </location>
</feature>